<dbReference type="Proteomes" id="UP001515480">
    <property type="component" value="Unassembled WGS sequence"/>
</dbReference>
<name>A0AB34ILG8_PRYPA</name>
<accession>A0AB34ILG8</accession>
<evidence type="ECO:0000313" key="1">
    <source>
        <dbReference type="EMBL" id="KAL1500041.1"/>
    </source>
</evidence>
<proteinExistence type="predicted"/>
<keyword evidence="2" id="KW-1185">Reference proteome</keyword>
<dbReference type="AlphaFoldDB" id="A0AB34ILG8"/>
<organism evidence="1 2">
    <name type="scientific">Prymnesium parvum</name>
    <name type="common">Toxic golden alga</name>
    <dbReference type="NCBI Taxonomy" id="97485"/>
    <lineage>
        <taxon>Eukaryota</taxon>
        <taxon>Haptista</taxon>
        <taxon>Haptophyta</taxon>
        <taxon>Prymnesiophyceae</taxon>
        <taxon>Prymnesiales</taxon>
        <taxon>Prymnesiaceae</taxon>
        <taxon>Prymnesium</taxon>
    </lineage>
</organism>
<comment type="caution">
    <text evidence="1">The sequence shown here is derived from an EMBL/GenBank/DDBJ whole genome shotgun (WGS) entry which is preliminary data.</text>
</comment>
<protein>
    <submittedName>
        <fullName evidence="1">Uncharacterized protein</fullName>
    </submittedName>
</protein>
<sequence>MTWRCSRCYQKLRTAGIVKRLRRMLETASTKAVLKPEVQALLDINWRALSLGAQSSPSPLMQIDEVLQAWCWRHACHPRVRRARAAMTLRWKLCGHACPAALPSCART</sequence>
<reference evidence="1 2" key="1">
    <citation type="journal article" date="2024" name="Science">
        <title>Giant polyketide synthase enzymes in the biosynthesis of giant marine polyether toxins.</title>
        <authorList>
            <person name="Fallon T.R."/>
            <person name="Shende V.V."/>
            <person name="Wierzbicki I.H."/>
            <person name="Pendleton A.L."/>
            <person name="Watervoot N.F."/>
            <person name="Auber R.P."/>
            <person name="Gonzalez D.J."/>
            <person name="Wisecaver J.H."/>
            <person name="Moore B.S."/>
        </authorList>
    </citation>
    <scope>NUCLEOTIDE SEQUENCE [LARGE SCALE GENOMIC DNA]</scope>
    <source>
        <strain evidence="1 2">12B1</strain>
    </source>
</reference>
<evidence type="ECO:0000313" key="2">
    <source>
        <dbReference type="Proteomes" id="UP001515480"/>
    </source>
</evidence>
<gene>
    <name evidence="1" type="ORF">AB1Y20_012718</name>
</gene>
<dbReference type="EMBL" id="JBGBPQ010000024">
    <property type="protein sequence ID" value="KAL1500041.1"/>
    <property type="molecule type" value="Genomic_DNA"/>
</dbReference>